<sequence length="1274" mass="140309">MYSNAGMIPQQFSSVPSNPSKGVRFSFITPADQLKFEDLFARAANGSGQISAMAVREILIRSRLDNDSLAKIWDLSSIAGTSYLTFAEFAVAMYLTSAKLAGKPIPHSLPIAIREETELAMATIASTEPQSSQPATLQSSANYQTQTPMLTGMQHQPLVAGVSPLQSGTVHASFQFNPLHQPSHPQQQQSSAYRNIMQTNFSPSPQVPLTTGIQIPQKNRLQNSDFASKMMPNQSSATNMLIPSLAGEKISWKISPEEKQRYREIFYAWEPTGAGYMSGDIAKQVLSQSGLAEHDLMKIWNLADRENRGSLDVDEFAVAMHLIYRKLNNSEIPSVLPTELAPPSSVLKKFVIGHSSPSHSSPSDSVRTLQGASSSVRSSHEDLDYGSDAYVSSSRRTGNKQNIHGGRLLHNRNDSEDEREQDDGLHDLRYQIKEAQRTLDNLRNASSANRMTKSSASEKYSLEELKERIRETQERLSHAYRENPSSTKYAANAESLLELLEQQKSLQGEVQYLCNRDIPVLARQIRGAAAELRDAKVRHARKNDGGQDYMAFIQPTGPGGAITESDRVRAKAKAMMAARKSGVGSSRDSDFELKRAEDEKQAADKQADSFERDMEKTREALRDLRGDLSYLTVIQESKTMRNKRRFEKGQELSYELRRFIEQLEQQSSFATSPSPSFVVSKTNPLAGPAIASSSVHSSPTTNATPKVSSPSRPRTADEIKKEAERRVQERLAALHAKRNPSSSPKAVSSPAAVLAPDEAEIAAQQRLREAERQAQEKLREQETRRIETDAQNSINFQHVQEQQLQVEEQERAEEQRRQELAAEQQRKREERELEERRRAVFEKEEKQRLARLEALQRAEEEEERQRKEEIAAQQASEVEDAKKGESPVLVAPSPPLPPPPPPPPPPAAAPQTIASSDEKACMSTSAPSASVPEAASKTSSNNPFAKFKQEISTTEPEQESAPSAKRMSYNPFTAFSAFSATKAKDDSDSDDDGWDVVNNDDSDDENEFPAAGSAKNMAGLLFAAMAERQSASTPTGSPKTDSKSSLSSSVVSPNAPVPHPPPPPAPVAPVIESTAAETGPVSGGRAALLEQIQKGKQLRKAVTKDRSAPAVAGRVQDDNPVPTAQTVPEATIANQTSAVKLPIEPQHREAVTNDSLESAISDIETFEGKQDDLKFDQDDIIYVQDAQDSEDWWHGTNAKTHQSGYFPKNYVELKKDLNIPAAALYDYDGPLEEGCLSFQAGASLTILNKNTNDWWTARCGEKTGLVPANYIQEL</sequence>
<feature type="region of interest" description="Disordered" evidence="18">
    <location>
        <begin position="980"/>
        <end position="1086"/>
    </location>
</feature>
<feature type="compositionally biased region" description="Polar residues" evidence="18">
    <location>
        <begin position="1029"/>
        <end position="1039"/>
    </location>
</feature>
<evidence type="ECO:0000256" key="11">
    <source>
        <dbReference type="ARBA" id="ARBA00022737"/>
    </source>
</evidence>
<evidence type="ECO:0000256" key="4">
    <source>
        <dbReference type="ARBA" id="ARBA00009351"/>
    </source>
</evidence>
<feature type="domain" description="EH" evidence="20">
    <location>
        <begin position="258"/>
        <end position="347"/>
    </location>
</feature>
<evidence type="ECO:0000256" key="18">
    <source>
        <dbReference type="SAM" id="MobiDB-lite"/>
    </source>
</evidence>
<dbReference type="CDD" id="cd00174">
    <property type="entry name" value="SH3"/>
    <property type="match status" value="1"/>
</dbReference>
<feature type="region of interest" description="Disordered" evidence="18">
    <location>
        <begin position="579"/>
        <end position="614"/>
    </location>
</feature>
<feature type="compositionally biased region" description="Polar residues" evidence="18">
    <location>
        <begin position="390"/>
        <end position="402"/>
    </location>
</feature>
<dbReference type="Pfam" id="PF00018">
    <property type="entry name" value="SH3_1"/>
    <property type="match status" value="1"/>
</dbReference>
<dbReference type="InterPro" id="IPR011992">
    <property type="entry name" value="EF-hand-dom_pair"/>
</dbReference>
<evidence type="ECO:0000259" key="19">
    <source>
        <dbReference type="PROSITE" id="PS50002"/>
    </source>
</evidence>
<dbReference type="InterPro" id="IPR036028">
    <property type="entry name" value="SH3-like_dom_sf"/>
</dbReference>
<evidence type="ECO:0000256" key="5">
    <source>
        <dbReference type="ARBA" id="ARBA00011159"/>
    </source>
</evidence>
<dbReference type="SMART" id="SM00326">
    <property type="entry name" value="SH3"/>
    <property type="match status" value="2"/>
</dbReference>
<dbReference type="GO" id="GO:0016197">
    <property type="term" value="P:endosomal transport"/>
    <property type="evidence" value="ECO:0007669"/>
    <property type="project" value="TreeGrafter"/>
</dbReference>
<dbReference type="SMART" id="SM00027">
    <property type="entry name" value="EH"/>
    <property type="match status" value="2"/>
</dbReference>
<proteinExistence type="inferred from homology"/>
<dbReference type="PROSITE" id="PS50031">
    <property type="entry name" value="EH"/>
    <property type="match status" value="2"/>
</dbReference>
<evidence type="ECO:0000256" key="14">
    <source>
        <dbReference type="ARBA" id="ARBA00023212"/>
    </source>
</evidence>
<feature type="region of interest" description="Disordered" evidence="18">
    <location>
        <begin position="734"/>
        <end position="967"/>
    </location>
</feature>
<dbReference type="GO" id="GO:0005886">
    <property type="term" value="C:plasma membrane"/>
    <property type="evidence" value="ECO:0007669"/>
    <property type="project" value="TreeGrafter"/>
</dbReference>
<evidence type="ECO:0000259" key="21">
    <source>
        <dbReference type="PROSITE" id="PS50222"/>
    </source>
</evidence>
<dbReference type="InterPro" id="IPR003124">
    <property type="entry name" value="WH2_dom"/>
</dbReference>
<feature type="compositionally biased region" description="Polar residues" evidence="18">
    <location>
        <begin position="366"/>
        <end position="377"/>
    </location>
</feature>
<dbReference type="Pfam" id="PF14604">
    <property type="entry name" value="SH3_9"/>
    <property type="match status" value="1"/>
</dbReference>
<dbReference type="OrthoDB" id="2015333at2759"/>
<feature type="compositionally biased region" description="Low complexity" evidence="18">
    <location>
        <begin position="1043"/>
        <end position="1054"/>
    </location>
</feature>
<comment type="similarity">
    <text evidence="4">Belongs to the PAN1 family.</text>
</comment>
<keyword evidence="11" id="KW-0677">Repeat</keyword>
<dbReference type="Proteomes" id="UP000605846">
    <property type="component" value="Unassembled WGS sequence"/>
</dbReference>
<accession>A0A8H7BUR9</accession>
<feature type="domain" description="EF-hand" evidence="21">
    <location>
        <begin position="291"/>
        <end position="326"/>
    </location>
</feature>
<evidence type="ECO:0000256" key="13">
    <source>
        <dbReference type="ARBA" id="ARBA00023136"/>
    </source>
</evidence>
<keyword evidence="13" id="KW-0472">Membrane</keyword>
<dbReference type="PROSITE" id="PS51082">
    <property type="entry name" value="WH2"/>
    <property type="match status" value="1"/>
</dbReference>
<dbReference type="PANTHER" id="PTHR11216:SF173">
    <property type="entry name" value="ACTIN CYTOSKELETON-REGULATORY COMPLEX PROTEIN PAN1"/>
    <property type="match status" value="1"/>
</dbReference>
<dbReference type="GO" id="GO:0030479">
    <property type="term" value="C:actin cortical patch"/>
    <property type="evidence" value="ECO:0007669"/>
    <property type="project" value="UniProtKB-SubCell"/>
</dbReference>
<feature type="region of interest" description="Disordered" evidence="18">
    <location>
        <begin position="1099"/>
        <end position="1123"/>
    </location>
</feature>
<feature type="region of interest" description="Disordered" evidence="18">
    <location>
        <begin position="353"/>
        <end position="422"/>
    </location>
</feature>
<organism evidence="23 24">
    <name type="scientific">Apophysomyces ossiformis</name>
    <dbReference type="NCBI Taxonomy" id="679940"/>
    <lineage>
        <taxon>Eukaryota</taxon>
        <taxon>Fungi</taxon>
        <taxon>Fungi incertae sedis</taxon>
        <taxon>Mucoromycota</taxon>
        <taxon>Mucoromycotina</taxon>
        <taxon>Mucoromycetes</taxon>
        <taxon>Mucorales</taxon>
        <taxon>Mucorineae</taxon>
        <taxon>Mucoraceae</taxon>
        <taxon>Apophysomyces</taxon>
    </lineage>
</organism>
<evidence type="ECO:0000256" key="6">
    <source>
        <dbReference type="ARBA" id="ARBA00015110"/>
    </source>
</evidence>
<reference evidence="23" key="1">
    <citation type="submission" date="2020-01" db="EMBL/GenBank/DDBJ databases">
        <title>Genome Sequencing of Three Apophysomyces-Like Fungal Strains Confirms a Novel Fungal Genus in the Mucoromycota with divergent Burkholderia-like Endosymbiotic Bacteria.</title>
        <authorList>
            <person name="Stajich J.E."/>
            <person name="Macias A.M."/>
            <person name="Carter-House D."/>
            <person name="Lovett B."/>
            <person name="Kasson L.R."/>
            <person name="Berry K."/>
            <person name="Grigoriev I."/>
            <person name="Chang Y."/>
            <person name="Spatafora J."/>
            <person name="Kasson M.T."/>
        </authorList>
    </citation>
    <scope>NUCLEOTIDE SEQUENCE</scope>
    <source>
        <strain evidence="23">NRRL A-21654</strain>
    </source>
</reference>
<dbReference type="PANTHER" id="PTHR11216">
    <property type="entry name" value="EH DOMAIN"/>
    <property type="match status" value="1"/>
</dbReference>
<keyword evidence="8 16" id="KW-0728">SH3 domain</keyword>
<dbReference type="SUPFAM" id="SSF50044">
    <property type="entry name" value="SH3-domain"/>
    <property type="match status" value="2"/>
</dbReference>
<dbReference type="SMART" id="SM00246">
    <property type="entry name" value="WH2"/>
    <property type="match status" value="1"/>
</dbReference>
<evidence type="ECO:0000256" key="9">
    <source>
        <dbReference type="ARBA" id="ARBA00022490"/>
    </source>
</evidence>
<feature type="domain" description="SH3" evidence="19">
    <location>
        <begin position="1216"/>
        <end position="1274"/>
    </location>
</feature>
<comment type="function">
    <text evidence="15">Component of the PAN1 actin cytoskeleton-regulatory complex required for the internalization of endosomes during actin-coupled endocytosis. The complex links the site of endocytosis to the cell membrane-associated actin cytoskeleton. Mediates uptake of external molecules and vacuolar degradation of plasma membrane proteins. Plays a role in the proper organization of the cell membrane-associated actin cytoskeleton and promotes its destabilization.</text>
</comment>
<feature type="region of interest" description="Disordered" evidence="18">
    <location>
        <begin position="689"/>
        <end position="719"/>
    </location>
</feature>
<dbReference type="CDD" id="cd00052">
    <property type="entry name" value="EH"/>
    <property type="match status" value="2"/>
</dbReference>
<name>A0A8H7BUR9_9FUNG</name>
<keyword evidence="9" id="KW-0963">Cytoplasm</keyword>
<dbReference type="InterPro" id="IPR001452">
    <property type="entry name" value="SH3_domain"/>
</dbReference>
<dbReference type="EMBL" id="JABAYA010000058">
    <property type="protein sequence ID" value="KAF7727358.1"/>
    <property type="molecule type" value="Genomic_DNA"/>
</dbReference>
<evidence type="ECO:0000256" key="17">
    <source>
        <dbReference type="SAM" id="Coils"/>
    </source>
</evidence>
<dbReference type="PROSITE" id="PS50222">
    <property type="entry name" value="EF_HAND_2"/>
    <property type="match status" value="1"/>
</dbReference>
<evidence type="ECO:0000256" key="1">
    <source>
        <dbReference type="ARBA" id="ARBA00004125"/>
    </source>
</evidence>
<dbReference type="InterPro" id="IPR000261">
    <property type="entry name" value="EH_dom"/>
</dbReference>
<dbReference type="Gene3D" id="2.30.30.40">
    <property type="entry name" value="SH3 Domains"/>
    <property type="match status" value="2"/>
</dbReference>
<evidence type="ECO:0000259" key="22">
    <source>
        <dbReference type="PROSITE" id="PS51082"/>
    </source>
</evidence>
<feature type="compositionally biased region" description="Low complexity" evidence="18">
    <location>
        <begin position="740"/>
        <end position="765"/>
    </location>
</feature>
<evidence type="ECO:0000256" key="16">
    <source>
        <dbReference type="PROSITE-ProRule" id="PRU00192"/>
    </source>
</evidence>
<keyword evidence="24" id="KW-1185">Reference proteome</keyword>
<protein>
    <recommendedName>
        <fullName evidence="6">Actin cytoskeleton-regulatory complex protein PAN1</fullName>
    </recommendedName>
    <alternativeName>
        <fullName evidence="7">Actin cytoskeleton-regulatory complex protein pan1</fullName>
    </alternativeName>
</protein>
<dbReference type="SUPFAM" id="SSF47473">
    <property type="entry name" value="EF-hand"/>
    <property type="match status" value="2"/>
</dbReference>
<dbReference type="InterPro" id="IPR002048">
    <property type="entry name" value="EF_hand_dom"/>
</dbReference>
<gene>
    <name evidence="23" type="primary">PAN1_1</name>
    <name evidence="23" type="ORF">EC973_007601</name>
</gene>
<feature type="compositionally biased region" description="Pro residues" evidence="18">
    <location>
        <begin position="1055"/>
        <end position="1067"/>
    </location>
</feature>
<evidence type="ECO:0000256" key="8">
    <source>
        <dbReference type="ARBA" id="ARBA00022443"/>
    </source>
</evidence>
<feature type="compositionally biased region" description="Low complexity" evidence="18">
    <location>
        <begin position="923"/>
        <end position="936"/>
    </location>
</feature>
<feature type="domain" description="WH2" evidence="22">
    <location>
        <begin position="1084"/>
        <end position="1101"/>
    </location>
</feature>
<keyword evidence="12 17" id="KW-0175">Coiled coil</keyword>
<feature type="domain" description="EH" evidence="20">
    <location>
        <begin position="32"/>
        <end position="120"/>
    </location>
</feature>
<keyword evidence="10" id="KW-0254">Endocytosis</keyword>
<feature type="compositionally biased region" description="Basic and acidic residues" evidence="18">
    <location>
        <begin position="766"/>
        <end position="788"/>
    </location>
</feature>
<comment type="subcellular location">
    <subcellularLocation>
        <location evidence="3">Cell membrane</location>
        <topology evidence="3">Peripheral membrane protein</topology>
        <orientation evidence="3">Cytoplasmic side</orientation>
    </subcellularLocation>
    <subcellularLocation>
        <location evidence="2">Cytoplasm</location>
        <location evidence="2">Cytoskeleton</location>
        <location evidence="2">Actin patch</location>
    </subcellularLocation>
    <subcellularLocation>
        <location evidence="1">Endosome membrane</location>
        <topology evidence="1">Peripheral membrane protein</topology>
        <orientation evidence="1">Cytoplasmic side</orientation>
    </subcellularLocation>
</comment>
<feature type="compositionally biased region" description="Low complexity" evidence="18">
    <location>
        <begin position="354"/>
        <end position="365"/>
    </location>
</feature>
<evidence type="ECO:0000256" key="15">
    <source>
        <dbReference type="ARBA" id="ARBA00025194"/>
    </source>
</evidence>
<dbReference type="GO" id="GO:0005509">
    <property type="term" value="F:calcium ion binding"/>
    <property type="evidence" value="ECO:0007669"/>
    <property type="project" value="InterPro"/>
</dbReference>
<feature type="compositionally biased region" description="Pro residues" evidence="18">
    <location>
        <begin position="892"/>
        <end position="908"/>
    </location>
</feature>
<feature type="compositionally biased region" description="Acidic residues" evidence="18">
    <location>
        <begin position="987"/>
        <end position="1007"/>
    </location>
</feature>
<dbReference type="Gene3D" id="1.10.238.10">
    <property type="entry name" value="EF-hand"/>
    <property type="match status" value="2"/>
</dbReference>
<dbReference type="GO" id="GO:0003779">
    <property type="term" value="F:actin binding"/>
    <property type="evidence" value="ECO:0007669"/>
    <property type="project" value="InterPro"/>
</dbReference>
<feature type="compositionally biased region" description="Polar residues" evidence="18">
    <location>
        <begin position="691"/>
        <end position="712"/>
    </location>
</feature>
<feature type="compositionally biased region" description="Polar residues" evidence="18">
    <location>
        <begin position="789"/>
        <end position="798"/>
    </location>
</feature>
<evidence type="ECO:0000256" key="2">
    <source>
        <dbReference type="ARBA" id="ARBA00004134"/>
    </source>
</evidence>
<feature type="coiled-coil region" evidence="17">
    <location>
        <begin position="425"/>
        <end position="482"/>
    </location>
</feature>
<dbReference type="GO" id="GO:0005768">
    <property type="term" value="C:endosome"/>
    <property type="evidence" value="ECO:0007669"/>
    <property type="project" value="UniProtKB-SubCell"/>
</dbReference>
<evidence type="ECO:0000313" key="23">
    <source>
        <dbReference type="EMBL" id="KAF7727358.1"/>
    </source>
</evidence>
<evidence type="ECO:0000256" key="7">
    <source>
        <dbReference type="ARBA" id="ARBA00020728"/>
    </source>
</evidence>
<feature type="compositionally biased region" description="Basic and acidic residues" evidence="18">
    <location>
        <begin position="808"/>
        <end position="870"/>
    </location>
</feature>
<evidence type="ECO:0000256" key="12">
    <source>
        <dbReference type="ARBA" id="ARBA00023054"/>
    </source>
</evidence>
<dbReference type="GO" id="GO:0006897">
    <property type="term" value="P:endocytosis"/>
    <property type="evidence" value="ECO:0007669"/>
    <property type="project" value="TreeGrafter"/>
</dbReference>
<comment type="caution">
    <text evidence="23">The sequence shown here is derived from an EMBL/GenBank/DDBJ whole genome shotgun (WGS) entry which is preliminary data.</text>
</comment>
<evidence type="ECO:0000313" key="24">
    <source>
        <dbReference type="Proteomes" id="UP000605846"/>
    </source>
</evidence>
<dbReference type="Pfam" id="PF02205">
    <property type="entry name" value="WH2"/>
    <property type="match status" value="1"/>
</dbReference>
<evidence type="ECO:0000256" key="10">
    <source>
        <dbReference type="ARBA" id="ARBA00022583"/>
    </source>
</evidence>
<evidence type="ECO:0000256" key="3">
    <source>
        <dbReference type="ARBA" id="ARBA00004413"/>
    </source>
</evidence>
<dbReference type="AlphaFoldDB" id="A0A8H7BUR9"/>
<dbReference type="PROSITE" id="PS50002">
    <property type="entry name" value="SH3"/>
    <property type="match status" value="1"/>
</dbReference>
<evidence type="ECO:0000259" key="20">
    <source>
        <dbReference type="PROSITE" id="PS50031"/>
    </source>
</evidence>
<keyword evidence="14" id="KW-0206">Cytoskeleton</keyword>
<dbReference type="Pfam" id="PF12763">
    <property type="entry name" value="EH"/>
    <property type="match status" value="2"/>
</dbReference>
<comment type="subunit">
    <text evidence="5">Component of the PAN1 actin cytoskeleton-regulatory complex.</text>
</comment>
<feature type="compositionally biased region" description="Basic and acidic residues" evidence="18">
    <location>
        <begin position="587"/>
        <end position="614"/>
    </location>
</feature>